<dbReference type="EMBL" id="LNIX01000008">
    <property type="protein sequence ID" value="OXA51149.1"/>
    <property type="molecule type" value="Genomic_DNA"/>
</dbReference>
<protein>
    <submittedName>
        <fullName evidence="2">Uncharacterized protein</fullName>
    </submittedName>
</protein>
<evidence type="ECO:0000313" key="2">
    <source>
        <dbReference type="EMBL" id="OXA51149.1"/>
    </source>
</evidence>
<organism evidence="2 3">
    <name type="scientific">Folsomia candida</name>
    <name type="common">Springtail</name>
    <dbReference type="NCBI Taxonomy" id="158441"/>
    <lineage>
        <taxon>Eukaryota</taxon>
        <taxon>Metazoa</taxon>
        <taxon>Ecdysozoa</taxon>
        <taxon>Arthropoda</taxon>
        <taxon>Hexapoda</taxon>
        <taxon>Collembola</taxon>
        <taxon>Entomobryomorpha</taxon>
        <taxon>Isotomoidea</taxon>
        <taxon>Isotomidae</taxon>
        <taxon>Proisotominae</taxon>
        <taxon>Folsomia</taxon>
    </lineage>
</organism>
<comment type="caution">
    <text evidence="2">The sequence shown here is derived from an EMBL/GenBank/DDBJ whole genome shotgun (WGS) entry which is preliminary data.</text>
</comment>
<feature type="region of interest" description="Disordered" evidence="1">
    <location>
        <begin position="30"/>
        <end position="90"/>
    </location>
</feature>
<reference evidence="2 3" key="1">
    <citation type="submission" date="2015-12" db="EMBL/GenBank/DDBJ databases">
        <title>The genome of Folsomia candida.</title>
        <authorList>
            <person name="Faddeeva A."/>
            <person name="Derks M.F."/>
            <person name="Anvar Y."/>
            <person name="Smit S."/>
            <person name="Van Straalen N."/>
            <person name="Roelofs D."/>
        </authorList>
    </citation>
    <scope>NUCLEOTIDE SEQUENCE [LARGE SCALE GENOMIC DNA]</scope>
    <source>
        <strain evidence="2 3">VU population</strain>
        <tissue evidence="2">Whole body</tissue>
    </source>
</reference>
<gene>
    <name evidence="2" type="ORF">Fcan01_14160</name>
</gene>
<accession>A0A226E105</accession>
<name>A0A226E105_FOLCA</name>
<keyword evidence="3" id="KW-1185">Reference proteome</keyword>
<evidence type="ECO:0000313" key="3">
    <source>
        <dbReference type="Proteomes" id="UP000198287"/>
    </source>
</evidence>
<dbReference type="Proteomes" id="UP000198287">
    <property type="component" value="Unassembled WGS sequence"/>
</dbReference>
<evidence type="ECO:0000256" key="1">
    <source>
        <dbReference type="SAM" id="MobiDB-lite"/>
    </source>
</evidence>
<proteinExistence type="predicted"/>
<feature type="compositionally biased region" description="Basic and acidic residues" evidence="1">
    <location>
        <begin position="55"/>
        <end position="78"/>
    </location>
</feature>
<sequence>MSQASQDGAPSNTGVKDLCLRIIIHPPWEAMEGRAGDPKGTGGAHKVQDGVAKVKAGDHQDKDGMTKEKDTKSQRELDSTNVTSVSRRSAKQYWGQGFMPPYYYPPSMGGYGGQGWRPQGHGWGPQGQGWYDQGYEEPGEGMMYIKRCGVRLVQKRYLL</sequence>
<dbReference type="AlphaFoldDB" id="A0A226E105"/>